<dbReference type="Bgee" id="ENSG00000108582">
    <property type="expression patterns" value="Expressed in parotid gland and 214 other cell types or tissues"/>
</dbReference>
<dbReference type="GO" id="GO:0008270">
    <property type="term" value="F:zinc ion binding"/>
    <property type="evidence" value="ECO:0007669"/>
    <property type="project" value="InterPro"/>
</dbReference>
<gene>
    <name evidence="4" type="primary">CPD</name>
</gene>
<reference evidence="4 5" key="2">
    <citation type="journal article" date="2004" name="Nature">
        <title>Finishing the euchromatic sequence of the human genome.</title>
        <authorList>
            <consortium name="International Human Genome Sequencing Consortium"/>
        </authorList>
    </citation>
    <scope>NUCLEOTIDE SEQUENCE [LARGE SCALE GENOMIC DNA]</scope>
</reference>
<name>J3QRJ9_HUMAN</name>
<dbReference type="InterPro" id="IPR000834">
    <property type="entry name" value="Peptidase_M14"/>
</dbReference>
<proteinExistence type="evidence at protein level"/>
<reference evidence="4 5" key="3">
    <citation type="journal article" date="2006" name="Nature">
        <title>DNA sequence of human chromosome 17 and analysis of rearrangement in the human lineage.</title>
        <authorList>
            <person name="Zody M.C."/>
            <person name="Garber M."/>
            <person name="Adams D.J."/>
            <person name="Sharpe T."/>
            <person name="Harrow J."/>
            <person name="Lupski J.R."/>
            <person name="Nicholson C."/>
            <person name="Searle S.M."/>
            <person name="Wilming L."/>
            <person name="Young S.K."/>
            <person name="Abouelleil A."/>
            <person name="Allen N.R."/>
            <person name="Bi W."/>
            <person name="Bloom T."/>
            <person name="Borowsky M.L."/>
            <person name="Bugalter B.E."/>
            <person name="Butler J."/>
            <person name="Chang J.L."/>
            <person name="Chen C.K."/>
            <person name="Cook A."/>
            <person name="Corum B."/>
            <person name="Cuomo C.A."/>
            <person name="de Jong P.J."/>
            <person name="DeCaprio D."/>
            <person name="Dewar K."/>
            <person name="FitzGerald M."/>
            <person name="Gilbert J."/>
            <person name="Gibson R."/>
            <person name="Gnerre S."/>
            <person name="Goldstein S."/>
            <person name="Grafham D.V."/>
            <person name="Grocock R."/>
            <person name="Hafez N."/>
            <person name="Hagopian D.S."/>
            <person name="Hart E."/>
            <person name="Norman C.H."/>
            <person name="Humphray S."/>
            <person name="Jaffe D.B."/>
            <person name="Jones M."/>
            <person name="Kamal M."/>
            <person name="Khodiyar V.K."/>
            <person name="LaButti K."/>
            <person name="Laird G."/>
            <person name="Lehoczky J."/>
            <person name="Liu X."/>
            <person name="Lokyitsang T."/>
            <person name="Loveland J."/>
            <person name="Lui A."/>
            <person name="Macdonald P."/>
            <person name="Major J.E."/>
            <person name="Matthews L."/>
            <person name="Mauceli E."/>
            <person name="McCarroll S.A."/>
            <person name="Mihalev A.H."/>
            <person name="Mudge J."/>
            <person name="Nguyen C."/>
            <person name="Nicol R."/>
            <person name="O'Leary S.B."/>
            <person name="Osoegawa K."/>
            <person name="Schwartz D.C."/>
            <person name="Shaw-Smith C."/>
            <person name="Stankiewicz P."/>
            <person name="Steward C."/>
            <person name="Swarbreck D."/>
            <person name="Venkataraman V."/>
            <person name="Whittaker C.A."/>
            <person name="Yang X."/>
            <person name="Zimmer A.R."/>
            <person name="Bradley A."/>
            <person name="Hubbard T."/>
            <person name="Birren B.W."/>
            <person name="Rogers J."/>
            <person name="Lander E.S."/>
            <person name="Nusbaum C."/>
        </authorList>
    </citation>
    <scope>NUCLEOTIDE SEQUENCE [LARGE SCALE GENOMIC DNA]</scope>
</reference>
<protein>
    <submittedName>
        <fullName evidence="4">Carboxypeptidase D</fullName>
    </submittedName>
</protein>
<dbReference type="GeneTree" id="ENSGT00940000156919"/>
<evidence type="ECO:0000259" key="3">
    <source>
        <dbReference type="PROSITE" id="PS52035"/>
    </source>
</evidence>
<keyword evidence="6 7" id="KW-1267">Proteomics identification</keyword>
<dbReference type="ChiTaRS" id="CPD">
    <property type="organism name" value="human"/>
</dbReference>
<feature type="non-terminal residue" evidence="4">
    <location>
        <position position="1"/>
    </location>
</feature>
<comment type="caution">
    <text evidence="2">Lacks conserved residue(s) required for the propagation of feature annotation.</text>
</comment>
<dbReference type="Proteomes" id="UP000005640">
    <property type="component" value="Chromosome 17"/>
</dbReference>
<reference evidence="4 5" key="1">
    <citation type="journal article" date="2001" name="Nature">
        <title>Initial sequencing and analysis of the human genome.</title>
        <authorList>
            <consortium name="International Human Genome Sequencing Consortium"/>
            <person name="Lander E.S."/>
            <person name="Linton L.M."/>
            <person name="Birren B."/>
            <person name="Nusbaum C."/>
            <person name="Zody M.C."/>
            <person name="Baldwin J."/>
            <person name="Devon K."/>
            <person name="Dewar K."/>
            <person name="Doyle M."/>
            <person name="FitzHugh W."/>
            <person name="Funke R."/>
            <person name="Gage D."/>
            <person name="Harris K."/>
            <person name="Heaford A."/>
            <person name="Howland J."/>
            <person name="Kann L."/>
            <person name="Lehoczky J."/>
            <person name="LeVine R."/>
            <person name="McEwan P."/>
            <person name="McKernan K."/>
            <person name="Meldrim J."/>
            <person name="Mesirov J.P."/>
            <person name="Miranda C."/>
            <person name="Morris W."/>
            <person name="Naylor J."/>
            <person name="Raymond C."/>
            <person name="Rosetti M."/>
            <person name="Santos R."/>
            <person name="Sheridan A."/>
            <person name="Sougnez C."/>
            <person name="Stange-Thomann N."/>
            <person name="Stojanovic N."/>
            <person name="Subramanian A."/>
            <person name="Wyman D."/>
            <person name="Rogers J."/>
            <person name="Sulston J."/>
            <person name="Ainscough R."/>
            <person name="Beck S."/>
            <person name="Bentley D."/>
            <person name="Burton J."/>
            <person name="Clee C."/>
            <person name="Carter N."/>
            <person name="Coulson A."/>
            <person name="Deadman R."/>
            <person name="Deloukas P."/>
            <person name="Dunham A."/>
            <person name="Dunham I."/>
            <person name="Durbin R."/>
            <person name="French L."/>
            <person name="Grafham D."/>
            <person name="Gregory S."/>
            <person name="Hubbard T."/>
            <person name="Humphray S."/>
            <person name="Hunt A."/>
            <person name="Jones M."/>
            <person name="Lloyd C."/>
            <person name="McMurray A."/>
            <person name="Matthews L."/>
            <person name="Mercer S."/>
            <person name="Milne S."/>
            <person name="Mullikin J.C."/>
            <person name="Mungall A."/>
            <person name="Plumb R."/>
            <person name="Ross M."/>
            <person name="Shownkeen R."/>
            <person name="Sims S."/>
            <person name="Waterston R.H."/>
            <person name="Wilson R.K."/>
            <person name="Hillier L.W."/>
            <person name="McPherson J.D."/>
            <person name="Marra M.A."/>
            <person name="Mardis E.R."/>
            <person name="Fulton L.A."/>
            <person name="Chinwalla A.T."/>
            <person name="Pepin K.H."/>
            <person name="Gish W.R."/>
            <person name="Chissoe S.L."/>
            <person name="Wendl M.C."/>
            <person name="Delehaunty K.D."/>
            <person name="Miner T.L."/>
            <person name="Delehaunty A."/>
            <person name="Kramer J.B."/>
            <person name="Cook L.L."/>
            <person name="Fulton R.S."/>
            <person name="Johnson D.L."/>
            <person name="Minx P.J."/>
            <person name="Clifton S.W."/>
            <person name="Hawkins T."/>
            <person name="Branscomb E."/>
            <person name="Predki P."/>
            <person name="Richardson P."/>
            <person name="Wenning S."/>
            <person name="Slezak T."/>
            <person name="Doggett N."/>
            <person name="Cheng J.F."/>
            <person name="Olsen A."/>
            <person name="Lucas S."/>
            <person name="Elkin C."/>
            <person name="Uberbacher E."/>
            <person name="Frazier M."/>
            <person name="Gibbs R.A."/>
            <person name="Muzny D.M."/>
            <person name="Scherer S.E."/>
            <person name="Bouck J.B."/>
            <person name="Sodergren E.J."/>
            <person name="Worley K.C."/>
            <person name="Rives C.M."/>
            <person name="Gorrell J.H."/>
            <person name="Metzker M.L."/>
            <person name="Naylor S.L."/>
            <person name="Kucherlapati R.S."/>
            <person name="Nelson D.L."/>
            <person name="Weinstock G.M."/>
            <person name="Sakaki Y."/>
            <person name="Fujiyama A."/>
            <person name="Hattori M."/>
            <person name="Yada T."/>
            <person name="Toyoda A."/>
            <person name="Itoh T."/>
            <person name="Kawagoe C."/>
            <person name="Watanabe H."/>
            <person name="Totoki Y."/>
            <person name="Taylor T."/>
            <person name="Weissenbach J."/>
            <person name="Heilig R."/>
            <person name="Saurin W."/>
            <person name="Artiguenave F."/>
            <person name="Brottier P."/>
            <person name="Bruls T."/>
            <person name="Pelletier E."/>
            <person name="Robert C."/>
            <person name="Wincker P."/>
            <person name="Smith D.R."/>
            <person name="Doucette-Stamm L."/>
            <person name="Rubenfield M."/>
            <person name="Weinstock K."/>
            <person name="Lee H.M."/>
            <person name="Dubois J."/>
            <person name="Rosenthal A."/>
            <person name="Platzer M."/>
            <person name="Nyakatura G."/>
            <person name="Taudien S."/>
            <person name="Rump A."/>
            <person name="Yang H."/>
            <person name="Yu J."/>
            <person name="Wang J."/>
            <person name="Huang G."/>
            <person name="Gu J."/>
            <person name="Hood L."/>
            <person name="Rowen L."/>
            <person name="Madan A."/>
            <person name="Qin S."/>
            <person name="Davis R.W."/>
            <person name="Federspiel N.A."/>
            <person name="Abola A.P."/>
            <person name="Proctor M.J."/>
            <person name="Myers R.M."/>
            <person name="Schmutz J."/>
            <person name="Dickson M."/>
            <person name="Grimwood J."/>
            <person name="Cox D.R."/>
            <person name="Olson M.V."/>
            <person name="Kaul R."/>
            <person name="Raymond C."/>
            <person name="Shimizu N."/>
            <person name="Kawasaki K."/>
            <person name="Minoshima S."/>
            <person name="Evans G.A."/>
            <person name="Athanasiou M."/>
            <person name="Schultz R."/>
            <person name="Roe B.A."/>
            <person name="Chen F."/>
            <person name="Pan H."/>
            <person name="Ramser J."/>
            <person name="Lehrach H."/>
            <person name="Reinhardt R."/>
            <person name="McCombie W.R."/>
            <person name="de la Bastide M."/>
            <person name="Dedhia N."/>
            <person name="Blocker H."/>
            <person name="Hornischer K."/>
            <person name="Nordsiek G."/>
            <person name="Agarwala R."/>
            <person name="Aravind L."/>
            <person name="Bailey J.A."/>
            <person name="Bateman A."/>
            <person name="Batzoglou S."/>
            <person name="Birney E."/>
            <person name="Bork P."/>
            <person name="Brown D.G."/>
            <person name="Burge C.B."/>
            <person name="Cerutti L."/>
            <person name="Chen H.C."/>
            <person name="Church D."/>
            <person name="Clamp M."/>
            <person name="Copley R.R."/>
            <person name="Doerks T."/>
            <person name="Eddy S.R."/>
            <person name="Eichler E.E."/>
            <person name="Furey T.S."/>
            <person name="Galagan J."/>
            <person name="Gilbert J.G."/>
            <person name="Harmon C."/>
            <person name="Hayashizaki Y."/>
            <person name="Haussler D."/>
            <person name="Hermjakob H."/>
            <person name="Hokamp K."/>
            <person name="Jang W."/>
            <person name="Johnson L.S."/>
            <person name="Jones T.A."/>
            <person name="Kasif S."/>
            <person name="Kaspryzk A."/>
            <person name="Kennedy S."/>
            <person name="Kent W.J."/>
            <person name="Kitts P."/>
            <person name="Koonin E.V."/>
            <person name="Korf I."/>
            <person name="Kulp D."/>
            <person name="Lancet D."/>
            <person name="Lowe T.M."/>
            <person name="McLysaght A."/>
            <person name="Mikkelsen T."/>
            <person name="Moran J.V."/>
            <person name="Mulder N."/>
            <person name="Pollara V.J."/>
            <person name="Ponting C.P."/>
            <person name="Schuler G."/>
            <person name="Schultz J."/>
            <person name="Slater G."/>
            <person name="Smit A.F."/>
            <person name="Stupka E."/>
            <person name="Szustakowski J."/>
            <person name="Thierry-Mieg D."/>
            <person name="Thierry-Mieg J."/>
            <person name="Wagner L."/>
            <person name="Wallis J."/>
            <person name="Wheeler R."/>
            <person name="Williams A."/>
            <person name="Wolf Y.I."/>
            <person name="Wolfe K.H."/>
            <person name="Yang S.P."/>
            <person name="Yeh R.F."/>
            <person name="Collins F."/>
            <person name="Guyer M.S."/>
            <person name="Peterson J."/>
            <person name="Felsenfeld A."/>
            <person name="Wetterstrand K.A."/>
            <person name="Patrinos A."/>
            <person name="Morgan M.J."/>
            <person name="de Jong P."/>
            <person name="Catanese J.J."/>
            <person name="Osoegawa K."/>
            <person name="Shizuya H."/>
            <person name="Choi S."/>
            <person name="Chen Y.J."/>
        </authorList>
    </citation>
    <scope>NUCLEOTIDE SEQUENCE [LARGE SCALE GENOMIC DNA]</scope>
</reference>
<comment type="similarity">
    <text evidence="1 2">Belongs to the peptidase M14 family.</text>
</comment>
<evidence type="ECO:0000256" key="2">
    <source>
        <dbReference type="PROSITE-ProRule" id="PRU01379"/>
    </source>
</evidence>
<dbReference type="Ensembl" id="ENST00000579502.1">
    <property type="protein sequence ID" value="ENSP00000464255.1"/>
    <property type="gene ID" value="ENSG00000108582.13"/>
</dbReference>
<evidence type="ECO:0007829" key="7">
    <source>
        <dbReference type="ProteomicsDB" id="J3QRJ9"/>
    </source>
</evidence>
<feature type="domain" description="Peptidase M14" evidence="3">
    <location>
        <begin position="1"/>
        <end position="82"/>
    </location>
</feature>
<dbReference type="EMBL" id="AC090685">
    <property type="status" value="NOT_ANNOTATED_CDS"/>
    <property type="molecule type" value="Genomic_DNA"/>
</dbReference>
<dbReference type="VEuPathDB" id="HostDB:ENSG00000108582"/>
<dbReference type="MassIVE" id="J3QRJ9"/>
<accession>J3QRJ9</accession>
<dbReference type="PROSITE" id="PS52035">
    <property type="entry name" value="PEPTIDASE_M14"/>
    <property type="match status" value="1"/>
</dbReference>
<dbReference type="Ensembl" id="ENST00000579502.1">
    <property type="protein sequence ID" value="ENSP00000464255.1"/>
    <property type="gene ID" value="ENSG00000108582.12"/>
</dbReference>
<dbReference type="GO" id="GO:0004181">
    <property type="term" value="F:metallocarboxypeptidase activity"/>
    <property type="evidence" value="ECO:0007669"/>
    <property type="project" value="InterPro"/>
</dbReference>
<evidence type="ECO:0000313" key="4">
    <source>
        <dbReference type="Ensembl" id="ENSP00000464255.1"/>
    </source>
</evidence>
<reference evidence="4" key="5">
    <citation type="submission" date="2025-09" db="UniProtKB">
        <authorList>
            <consortium name="Ensembl"/>
        </authorList>
    </citation>
    <scope>IDENTIFICATION</scope>
</reference>
<dbReference type="Gene3D" id="3.40.630.10">
    <property type="entry name" value="Zn peptidases"/>
    <property type="match status" value="1"/>
</dbReference>
<evidence type="ECO:0007829" key="6">
    <source>
        <dbReference type="PeptideAtlas" id="J3QRJ9"/>
    </source>
</evidence>
<evidence type="ECO:0000256" key="1">
    <source>
        <dbReference type="ARBA" id="ARBA00005988"/>
    </source>
</evidence>
<keyword evidence="5" id="KW-1185">Reference proteome</keyword>
<dbReference type="UCSC" id="uc060dnn.1">
    <property type="organism name" value="human"/>
</dbReference>
<reference evidence="4" key="4">
    <citation type="submission" date="2025-08" db="UniProtKB">
        <authorList>
            <consortium name="Ensembl"/>
        </authorList>
    </citation>
    <scope>IDENTIFICATION</scope>
</reference>
<dbReference type="SMR" id="J3QRJ9"/>
<dbReference type="SUPFAM" id="SSF53187">
    <property type="entry name" value="Zn-dependent exopeptidases"/>
    <property type="match status" value="1"/>
</dbReference>
<evidence type="ECO:0000313" key="5">
    <source>
        <dbReference type="Proteomes" id="UP000005640"/>
    </source>
</evidence>
<organism evidence="4 5">
    <name type="scientific">Homo sapiens</name>
    <name type="common">Human</name>
    <dbReference type="NCBI Taxonomy" id="9606"/>
    <lineage>
        <taxon>Eukaryota</taxon>
        <taxon>Metazoa</taxon>
        <taxon>Chordata</taxon>
        <taxon>Craniata</taxon>
        <taxon>Vertebrata</taxon>
        <taxon>Euteleostomi</taxon>
        <taxon>Mammalia</taxon>
        <taxon>Eutheria</taxon>
        <taxon>Euarchontoglires</taxon>
        <taxon>Primates</taxon>
        <taxon>Haplorrhini</taxon>
        <taxon>Catarrhini</taxon>
        <taxon>Hominidae</taxon>
        <taxon>Homo</taxon>
    </lineage>
</organism>
<dbReference type="AlphaFoldDB" id="J3QRJ9"/>
<sequence>NARGKDLDTDFTNNASQPETKAIIENLIQKQDFSLSVALDGGSMLVTYPYDKPVQTVENKETLKHLASLYANNHPSMHMVLW</sequence>
<dbReference type="ExpressionAtlas" id="J3QRJ9">
    <property type="expression patterns" value="baseline and differential"/>
</dbReference>
<dbReference type="HOGENOM" id="CLU_2564333_0_0_1"/>
<dbReference type="OpenTargets" id="ENSG00000108582"/>
<dbReference type="Pfam" id="PF00246">
    <property type="entry name" value="Peptidase_M14"/>
    <property type="match status" value="1"/>
</dbReference>
<dbReference type="HGNC" id="HGNC:2301">
    <property type="gene designation" value="CPD"/>
</dbReference>
<dbReference type="OrthoDB" id="10249045at2759"/>
<dbReference type="EMBL" id="AC006050">
    <property type="status" value="NOT_ANNOTATED_CDS"/>
    <property type="molecule type" value="Genomic_DNA"/>
</dbReference>
<dbReference type="GO" id="GO:0006508">
    <property type="term" value="P:proteolysis"/>
    <property type="evidence" value="ECO:0007669"/>
    <property type="project" value="InterPro"/>
</dbReference>